<reference evidence="2 3" key="1">
    <citation type="submission" date="2019-10" db="EMBL/GenBank/DDBJ databases">
        <title>Alkaliphilus serpentinus sp. nov. and Alkaliphilus pronyensis sp. nov., two novel anaerobic alkaliphilic species isolated from the serpentinized-hosted hydrothermal field of the Prony Bay (New Caledonia).</title>
        <authorList>
            <person name="Postec A."/>
        </authorList>
    </citation>
    <scope>NUCLEOTIDE SEQUENCE [LARGE SCALE GENOMIC DNA]</scope>
    <source>
        <strain evidence="2 3">LacT</strain>
    </source>
</reference>
<evidence type="ECO:0000259" key="1">
    <source>
        <dbReference type="SMART" id="SM00909"/>
    </source>
</evidence>
<organism evidence="2 3">
    <name type="scientific">Alkaliphilus serpentinus</name>
    <dbReference type="NCBI Taxonomy" id="1482731"/>
    <lineage>
        <taxon>Bacteria</taxon>
        <taxon>Bacillati</taxon>
        <taxon>Bacillota</taxon>
        <taxon>Clostridia</taxon>
        <taxon>Peptostreptococcales</taxon>
        <taxon>Natronincolaceae</taxon>
        <taxon>Alkaliphilus</taxon>
    </lineage>
</organism>
<name>A0A833HR80_9FIRM</name>
<evidence type="ECO:0000313" key="3">
    <source>
        <dbReference type="Proteomes" id="UP000465601"/>
    </source>
</evidence>
<dbReference type="Pfam" id="PF10646">
    <property type="entry name" value="Germane"/>
    <property type="match status" value="1"/>
</dbReference>
<proteinExistence type="predicted"/>
<feature type="domain" description="GerMN" evidence="1">
    <location>
        <begin position="80"/>
        <end position="168"/>
    </location>
</feature>
<comment type="caution">
    <text evidence="2">The sequence shown here is derived from an EMBL/GenBank/DDBJ whole genome shotgun (WGS) entry which is preliminary data.</text>
</comment>
<dbReference type="EMBL" id="WBZB01000004">
    <property type="protein sequence ID" value="KAB3533102.1"/>
    <property type="molecule type" value="Genomic_DNA"/>
</dbReference>
<dbReference type="Proteomes" id="UP000465601">
    <property type="component" value="Unassembled WGS sequence"/>
</dbReference>
<dbReference type="SMART" id="SM00909">
    <property type="entry name" value="Germane"/>
    <property type="match status" value="1"/>
</dbReference>
<protein>
    <submittedName>
        <fullName evidence="2">GerMN domain-containing protein</fullName>
    </submittedName>
</protein>
<gene>
    <name evidence="2" type="ORF">F8153_00705</name>
</gene>
<accession>A0A833HR80</accession>
<sequence length="300" mass="35418">MINVKKNLFIILMLLVIILLLFIRCVDNRYINNNLQNSDIEIAPFPEGTLEEYVIYFANSNREHLVKEIRTIERMNESREEIIMRELMKGPIDSSLRATIPPRVRMYSITTADGITYVNFSKEFVTKFSGEEMQEATTIYSIVNSLTELSHVNKVNILVEGERLDVYNKLMSLKEAYSRNEKIIMGSFMSPAEVIKQYFNYIANKDYRRAYDLLYRPLDINIDYSMYYHLLRTSKGDVIDYTIRYYSVNQVNGTITMLVDYEEITEDETRYYKNGKFKLKNEFGEWKILLDEIEVGEIQE</sequence>
<dbReference type="OrthoDB" id="9809406at2"/>
<dbReference type="InterPro" id="IPR019606">
    <property type="entry name" value="GerMN"/>
</dbReference>
<keyword evidence="3" id="KW-1185">Reference proteome</keyword>
<dbReference type="AlphaFoldDB" id="A0A833HR80"/>
<evidence type="ECO:0000313" key="2">
    <source>
        <dbReference type="EMBL" id="KAB3533102.1"/>
    </source>
</evidence>